<organism evidence="4 5">
    <name type="scientific">Schistosoma mekongi</name>
    <name type="common">Parasitic worm</name>
    <dbReference type="NCBI Taxonomy" id="38744"/>
    <lineage>
        <taxon>Eukaryota</taxon>
        <taxon>Metazoa</taxon>
        <taxon>Spiralia</taxon>
        <taxon>Lophotrochozoa</taxon>
        <taxon>Platyhelminthes</taxon>
        <taxon>Trematoda</taxon>
        <taxon>Digenea</taxon>
        <taxon>Strigeidida</taxon>
        <taxon>Schistosomatoidea</taxon>
        <taxon>Schistosomatidae</taxon>
        <taxon>Schistosoma</taxon>
    </lineage>
</organism>
<dbReference type="EMBL" id="JALJAT010000001">
    <property type="protein sequence ID" value="KAK4475424.1"/>
    <property type="molecule type" value="Genomic_DNA"/>
</dbReference>
<comment type="caution">
    <text evidence="4">The sequence shown here is derived from an EMBL/GenBank/DDBJ whole genome shotgun (WGS) entry which is preliminary data.</text>
</comment>
<reference evidence="4" key="1">
    <citation type="submission" date="2022-04" db="EMBL/GenBank/DDBJ databases">
        <authorList>
            <person name="Xu L."/>
            <person name="Lv Z."/>
        </authorList>
    </citation>
    <scope>NUCLEOTIDE SEQUENCE</scope>
    <source>
        <strain evidence="4">LV_2022a</strain>
    </source>
</reference>
<accession>A0AAE1ZLA5</accession>
<dbReference type="InterPro" id="IPR030395">
    <property type="entry name" value="GP_PDE_dom"/>
</dbReference>
<evidence type="ECO:0000256" key="1">
    <source>
        <dbReference type="ARBA" id="ARBA00022801"/>
    </source>
</evidence>
<dbReference type="Proteomes" id="UP001292079">
    <property type="component" value="Unassembled WGS sequence"/>
</dbReference>
<dbReference type="InterPro" id="IPR013783">
    <property type="entry name" value="Ig-like_fold"/>
</dbReference>
<gene>
    <name evidence="4" type="ORF">MN116_002479</name>
</gene>
<dbReference type="InterPro" id="IPR034839">
    <property type="entry name" value="CBM20_GPCPD1"/>
</dbReference>
<dbReference type="PANTHER" id="PTHR22958">
    <property type="entry name" value="GLYCEROPHOSPHORYL DIESTER PHOSPHODIESTERASE"/>
    <property type="match status" value="1"/>
</dbReference>
<evidence type="ECO:0000313" key="5">
    <source>
        <dbReference type="Proteomes" id="UP001292079"/>
    </source>
</evidence>
<dbReference type="AlphaFoldDB" id="A0AAE1ZLA5"/>
<dbReference type="Gene3D" id="3.20.20.190">
    <property type="entry name" value="Phosphatidylinositol (PI) phosphodiesterase"/>
    <property type="match status" value="1"/>
</dbReference>
<evidence type="ECO:0000313" key="4">
    <source>
        <dbReference type="EMBL" id="KAK4475424.1"/>
    </source>
</evidence>
<dbReference type="InterPro" id="IPR017946">
    <property type="entry name" value="PLC-like_Pdiesterase_TIM-brl"/>
</dbReference>
<dbReference type="Pfam" id="PF03009">
    <property type="entry name" value="GDPD"/>
    <property type="match status" value="1"/>
</dbReference>
<dbReference type="GO" id="GO:0046475">
    <property type="term" value="P:glycerophospholipid catabolic process"/>
    <property type="evidence" value="ECO:0007669"/>
    <property type="project" value="TreeGrafter"/>
</dbReference>
<name>A0AAE1ZLA5_SCHME</name>
<dbReference type="GO" id="GO:0047389">
    <property type="term" value="F:glycerophosphocholine phosphodiesterase activity"/>
    <property type="evidence" value="ECO:0007669"/>
    <property type="project" value="TreeGrafter"/>
</dbReference>
<feature type="domain" description="GP-PDE" evidence="3">
    <location>
        <begin position="390"/>
        <end position="688"/>
    </location>
</feature>
<dbReference type="GO" id="GO:2001070">
    <property type="term" value="F:starch binding"/>
    <property type="evidence" value="ECO:0007669"/>
    <property type="project" value="InterPro"/>
</dbReference>
<evidence type="ECO:0000256" key="2">
    <source>
        <dbReference type="SAM" id="MobiDB-lite"/>
    </source>
</evidence>
<dbReference type="SUPFAM" id="SSF51695">
    <property type="entry name" value="PLC-like phosphodiesterases"/>
    <property type="match status" value="1"/>
</dbReference>
<proteinExistence type="predicted"/>
<keyword evidence="5" id="KW-1185">Reference proteome</keyword>
<protein>
    <recommendedName>
        <fullName evidence="3">GP-PDE domain-containing protein</fullName>
    </recommendedName>
</protein>
<sequence length="886" mass="99642">MDDAYTHPSVLLSVDIDFKSLEDVGIYIEASVTEYKRMIVVGITGSLDVLGKWNPEKALFCERQTTISNNTETWHCSITLQTISVFQYRFFLAELFEKVDETSDSQTLKILAWESRLKPREFCLIDHLNSTDKHPITHTKFGIFDDGKFIQRGWLMSNSEIHIRMSSTSCKFFKNVFAPRTRLFVACFRFVLQPTPTDSDDNNSLTTGVISAKSVCSQRDNITCGTIPSTLKLSCLQYPFTSRKLYSSVVSRAYPVPMSTLEINRCRIHKGEQPECCGTLYKLGDDVTFFIRTSDVENTSVEIQFYQQQFDTLVDDTENSSPSPLKFIGSARFGPFVDTYGRKAAQILNASLTPIGDLRVRYLIIHPMINPPSPSLQVTYQHHWKKRASAVDIGHRGMGSSFFEPEEKQYKKSPTTRENTLDSFRTAVQHGADFVEMDVQLTKDNRVIVYHDFDAVVISKKKRGGQLSYLRVAIKDLNYDDLRELNIRHSSVLKESHTHEKMNEEDLDPVELQPFPLLRSCFEEIDSDLGFVIEVKYPMELKNGGSEMDHFFEYNFYIDTILREILTYAGKRRILLSCFDPNVTVMLQLKQQIYPVFQLGISPEYEDTRHTDFEHLFCSALSHQLLGVCLESDRLLNVPGVIDLAHSLKLVVLAWGEAVNTPEKRALLVQLGVDGIIYDCLNENKAKGTLSVFKRERLFIDLSSTSTPSSPIEMLKPISRLSSSSLSLLSTENNNNNNNNNDDLNRMNNSAIKNVASDQQCGNTAATATTTITDQFIGNLPTALIDSPVTTILNSIPSTVVTNDVVMTSVENESNEKIIPSLENCTNTTISQAQIISTVQLASINDIDNNNLSSSSSTTSSTTSSNQQNSSPQPQQQCTMPLITLA</sequence>
<dbReference type="PANTHER" id="PTHR22958:SF1">
    <property type="entry name" value="GLYCEROPHOSPHOCHOLINE PHOSPHODIESTERASE GPCPD1"/>
    <property type="match status" value="1"/>
</dbReference>
<reference evidence="4" key="2">
    <citation type="journal article" date="2023" name="Infect Dis Poverty">
        <title>Chromosome-scale genome of the human blood fluke Schistosoma mekongi and its implications for public health.</title>
        <authorList>
            <person name="Zhou M."/>
            <person name="Xu L."/>
            <person name="Xu D."/>
            <person name="Chen W."/>
            <person name="Khan J."/>
            <person name="Hu Y."/>
            <person name="Huang H."/>
            <person name="Wei H."/>
            <person name="Zhang Y."/>
            <person name="Chusongsang P."/>
            <person name="Tanasarnprasert K."/>
            <person name="Hu X."/>
            <person name="Limpanont Y."/>
            <person name="Lv Z."/>
        </authorList>
    </citation>
    <scope>NUCLEOTIDE SEQUENCE</scope>
    <source>
        <strain evidence="4">LV_2022a</strain>
    </source>
</reference>
<dbReference type="CDD" id="cd05814">
    <property type="entry name" value="CBM20_Prei4"/>
    <property type="match status" value="1"/>
</dbReference>
<feature type="region of interest" description="Disordered" evidence="2">
    <location>
        <begin position="852"/>
        <end position="886"/>
    </location>
</feature>
<feature type="compositionally biased region" description="Low complexity" evidence="2">
    <location>
        <begin position="853"/>
        <end position="877"/>
    </location>
</feature>
<evidence type="ECO:0000259" key="3">
    <source>
        <dbReference type="PROSITE" id="PS51704"/>
    </source>
</evidence>
<dbReference type="FunFam" id="3.20.20.190:FF:000032">
    <property type="entry name" value="Glycerophosphoryl diester phosphodiesterase, putative"/>
    <property type="match status" value="1"/>
</dbReference>
<dbReference type="PROSITE" id="PS51704">
    <property type="entry name" value="GP_PDE"/>
    <property type="match status" value="1"/>
</dbReference>
<dbReference type="InterPro" id="IPR013784">
    <property type="entry name" value="Carb-bd-like_fold"/>
</dbReference>
<keyword evidence="1" id="KW-0378">Hydrolase</keyword>
<dbReference type="InterPro" id="IPR051578">
    <property type="entry name" value="GDPD"/>
</dbReference>
<dbReference type="SUPFAM" id="SSF49452">
    <property type="entry name" value="Starch-binding domain-like"/>
    <property type="match status" value="1"/>
</dbReference>
<dbReference type="Gene3D" id="2.60.40.10">
    <property type="entry name" value="Immunoglobulins"/>
    <property type="match status" value="1"/>
</dbReference>